<dbReference type="PROSITE" id="PS51421">
    <property type="entry name" value="RAS"/>
    <property type="match status" value="1"/>
</dbReference>
<keyword evidence="5" id="KW-0131">Cell cycle</keyword>
<evidence type="ECO:0000313" key="5">
    <source>
        <dbReference type="EMBL" id="KAF0526850.1"/>
    </source>
</evidence>
<dbReference type="SMART" id="SM00173">
    <property type="entry name" value="RAS"/>
    <property type="match status" value="1"/>
</dbReference>
<name>A0A8H4ARX1_GIGMA</name>
<organism evidence="5 6">
    <name type="scientific">Gigaspora margarita</name>
    <dbReference type="NCBI Taxonomy" id="4874"/>
    <lineage>
        <taxon>Eukaryota</taxon>
        <taxon>Fungi</taxon>
        <taxon>Fungi incertae sedis</taxon>
        <taxon>Mucoromycota</taxon>
        <taxon>Glomeromycotina</taxon>
        <taxon>Glomeromycetes</taxon>
        <taxon>Diversisporales</taxon>
        <taxon>Gigasporaceae</taxon>
        <taxon>Gigaspora</taxon>
    </lineage>
</organism>
<dbReference type="Gene3D" id="3.30.200.20">
    <property type="entry name" value="Phosphorylase Kinase, domain 1"/>
    <property type="match status" value="1"/>
</dbReference>
<comment type="caution">
    <text evidence="5">The sequence shown here is derived from an EMBL/GenBank/DDBJ whole genome shotgun (WGS) entry which is preliminary data.</text>
</comment>
<dbReference type="SMART" id="SM00174">
    <property type="entry name" value="RHO"/>
    <property type="match status" value="1"/>
</dbReference>
<gene>
    <name evidence="5" type="ORF">F8M41_013968</name>
</gene>
<dbReference type="PANTHER" id="PTHR24072">
    <property type="entry name" value="RHO FAMILY GTPASE"/>
    <property type="match status" value="1"/>
</dbReference>
<evidence type="ECO:0000256" key="3">
    <source>
        <dbReference type="ARBA" id="ARBA00023134"/>
    </source>
</evidence>
<dbReference type="PROSITE" id="PS51420">
    <property type="entry name" value="RHO"/>
    <property type="match status" value="1"/>
</dbReference>
<dbReference type="GO" id="GO:0005524">
    <property type="term" value="F:ATP binding"/>
    <property type="evidence" value="ECO:0007669"/>
    <property type="project" value="UniProtKB-UniRule"/>
</dbReference>
<keyword evidence="3" id="KW-0342">GTP-binding</keyword>
<dbReference type="PROSITE" id="PS51419">
    <property type="entry name" value="RAB"/>
    <property type="match status" value="1"/>
</dbReference>
<dbReference type="InterPro" id="IPR005225">
    <property type="entry name" value="Small_GTP-bd"/>
</dbReference>
<dbReference type="AlphaFoldDB" id="A0A8H4ARX1"/>
<dbReference type="InterPro" id="IPR017441">
    <property type="entry name" value="Protein_kinase_ATP_BS"/>
</dbReference>
<proteinExistence type="inferred from homology"/>
<comment type="similarity">
    <text evidence="1">Belongs to the small GTPase superfamily. Rho family.</text>
</comment>
<dbReference type="Proteomes" id="UP000439903">
    <property type="component" value="Unassembled WGS sequence"/>
</dbReference>
<keyword evidence="4" id="KW-0067">ATP-binding</keyword>
<protein>
    <submittedName>
        <fullName evidence="5">Cell division control protein 42</fullName>
    </submittedName>
</protein>
<feature type="binding site" evidence="4">
    <location>
        <position position="250"/>
    </location>
    <ligand>
        <name>ATP</name>
        <dbReference type="ChEBI" id="CHEBI:30616"/>
    </ligand>
</feature>
<dbReference type="InterPro" id="IPR011009">
    <property type="entry name" value="Kinase-like_dom_sf"/>
</dbReference>
<accession>A0A8H4ARX1</accession>
<dbReference type="SMART" id="SM00175">
    <property type="entry name" value="RAB"/>
    <property type="match status" value="1"/>
</dbReference>
<dbReference type="NCBIfam" id="TIGR00231">
    <property type="entry name" value="small_GTP"/>
    <property type="match status" value="1"/>
</dbReference>
<dbReference type="CDD" id="cd00157">
    <property type="entry name" value="Rho"/>
    <property type="match status" value="1"/>
</dbReference>
<evidence type="ECO:0000313" key="6">
    <source>
        <dbReference type="Proteomes" id="UP000439903"/>
    </source>
</evidence>
<dbReference type="GO" id="GO:0007264">
    <property type="term" value="P:small GTPase-mediated signal transduction"/>
    <property type="evidence" value="ECO:0007669"/>
    <property type="project" value="InterPro"/>
</dbReference>
<sequence>MQIKCIVIGDACVGKTYFLCTYINGCCPETNVPTVFDNYLKNVIIGDEPCSLEFWDTSGLPDYDRLRPLFYDQTDVFLICFSVVDPVSFDNIKGKWFPEMQHYCQGIPFLIIGTKIDLRDDQLQILKLSQYDQRPITSEEGRKLAQELGAIKYVECSTRTQGSVENVFDETISALKSLKAPFKKRTILNKMKFLINRNENGLNKEIKYFIKKSQLQWIPFSELKNIKEIGKGGFSNVYSATFKNRTVALKEFFEAHDRSTFFLDEGPS</sequence>
<dbReference type="SUPFAM" id="SSF56112">
    <property type="entry name" value="Protein kinase-like (PK-like)"/>
    <property type="match status" value="1"/>
</dbReference>
<dbReference type="Gene3D" id="3.40.50.300">
    <property type="entry name" value="P-loop containing nucleotide triphosphate hydrolases"/>
    <property type="match status" value="1"/>
</dbReference>
<evidence type="ECO:0000256" key="1">
    <source>
        <dbReference type="ARBA" id="ARBA00010142"/>
    </source>
</evidence>
<evidence type="ECO:0000256" key="4">
    <source>
        <dbReference type="PROSITE-ProRule" id="PRU10141"/>
    </source>
</evidence>
<dbReference type="PRINTS" id="PR00449">
    <property type="entry name" value="RASTRNSFRMNG"/>
</dbReference>
<dbReference type="Pfam" id="PF00071">
    <property type="entry name" value="Ras"/>
    <property type="match status" value="1"/>
</dbReference>
<dbReference type="GO" id="GO:0051301">
    <property type="term" value="P:cell division"/>
    <property type="evidence" value="ECO:0007669"/>
    <property type="project" value="UniProtKB-KW"/>
</dbReference>
<dbReference type="GO" id="GO:0005525">
    <property type="term" value="F:GTP binding"/>
    <property type="evidence" value="ECO:0007669"/>
    <property type="project" value="UniProtKB-KW"/>
</dbReference>
<keyword evidence="2 4" id="KW-0547">Nucleotide-binding</keyword>
<dbReference type="FunFam" id="3.40.50.300:FF:001179">
    <property type="entry name" value="Rho family GTPase"/>
    <property type="match status" value="1"/>
</dbReference>
<dbReference type="EMBL" id="WTPW01000285">
    <property type="protein sequence ID" value="KAF0526850.1"/>
    <property type="molecule type" value="Genomic_DNA"/>
</dbReference>
<dbReference type="InterPro" id="IPR027417">
    <property type="entry name" value="P-loop_NTPase"/>
</dbReference>
<dbReference type="OrthoDB" id="8830751at2759"/>
<dbReference type="GO" id="GO:0003924">
    <property type="term" value="F:GTPase activity"/>
    <property type="evidence" value="ECO:0007669"/>
    <property type="project" value="InterPro"/>
</dbReference>
<keyword evidence="5" id="KW-0132">Cell division</keyword>
<dbReference type="InterPro" id="IPR003578">
    <property type="entry name" value="Small_GTPase_Rho"/>
</dbReference>
<dbReference type="SUPFAM" id="SSF52540">
    <property type="entry name" value="P-loop containing nucleoside triphosphate hydrolases"/>
    <property type="match status" value="1"/>
</dbReference>
<dbReference type="InterPro" id="IPR001806">
    <property type="entry name" value="Small_GTPase"/>
</dbReference>
<evidence type="ECO:0000256" key="2">
    <source>
        <dbReference type="ARBA" id="ARBA00022741"/>
    </source>
</evidence>
<dbReference type="PROSITE" id="PS00107">
    <property type="entry name" value="PROTEIN_KINASE_ATP"/>
    <property type="match status" value="1"/>
</dbReference>
<reference evidence="5 6" key="1">
    <citation type="journal article" date="2019" name="Environ. Microbiol.">
        <title>At the nexus of three kingdoms: the genome of the mycorrhizal fungus Gigaspora margarita provides insights into plant, endobacterial and fungal interactions.</title>
        <authorList>
            <person name="Venice F."/>
            <person name="Ghignone S."/>
            <person name="Salvioli di Fossalunga A."/>
            <person name="Amselem J."/>
            <person name="Novero M."/>
            <person name="Xianan X."/>
            <person name="Sedzielewska Toro K."/>
            <person name="Morin E."/>
            <person name="Lipzen A."/>
            <person name="Grigoriev I.V."/>
            <person name="Henrissat B."/>
            <person name="Martin F.M."/>
            <person name="Bonfante P."/>
        </authorList>
    </citation>
    <scope>NUCLEOTIDE SEQUENCE [LARGE SCALE GENOMIC DNA]</scope>
    <source>
        <strain evidence="5 6">BEG34</strain>
    </source>
</reference>
<keyword evidence="6" id="KW-1185">Reference proteome</keyword>